<reference evidence="1" key="1">
    <citation type="submission" date="2014-09" db="EMBL/GenBank/DDBJ databases">
        <authorList>
            <person name="Magalhaes I.L.F."/>
            <person name="Oliveira U."/>
            <person name="Santos F.R."/>
            <person name="Vidigal T.H.D.A."/>
            <person name="Brescovit A.D."/>
            <person name="Santos A.J."/>
        </authorList>
    </citation>
    <scope>NUCLEOTIDE SEQUENCE</scope>
    <source>
        <tissue evidence="1">Shoot tissue taken approximately 20 cm above the soil surface</tissue>
    </source>
</reference>
<evidence type="ECO:0000313" key="1">
    <source>
        <dbReference type="EMBL" id="JAD79297.1"/>
    </source>
</evidence>
<accession>A0A0A9D6B6</accession>
<organism evidence="1">
    <name type="scientific">Arundo donax</name>
    <name type="common">Giant reed</name>
    <name type="synonym">Donax arundinaceus</name>
    <dbReference type="NCBI Taxonomy" id="35708"/>
    <lineage>
        <taxon>Eukaryota</taxon>
        <taxon>Viridiplantae</taxon>
        <taxon>Streptophyta</taxon>
        <taxon>Embryophyta</taxon>
        <taxon>Tracheophyta</taxon>
        <taxon>Spermatophyta</taxon>
        <taxon>Magnoliopsida</taxon>
        <taxon>Liliopsida</taxon>
        <taxon>Poales</taxon>
        <taxon>Poaceae</taxon>
        <taxon>PACMAD clade</taxon>
        <taxon>Arundinoideae</taxon>
        <taxon>Arundineae</taxon>
        <taxon>Arundo</taxon>
    </lineage>
</organism>
<reference evidence="1" key="2">
    <citation type="journal article" date="2015" name="Data Brief">
        <title>Shoot transcriptome of the giant reed, Arundo donax.</title>
        <authorList>
            <person name="Barrero R.A."/>
            <person name="Guerrero F.D."/>
            <person name="Moolhuijzen P."/>
            <person name="Goolsby J.A."/>
            <person name="Tidwell J."/>
            <person name="Bellgard S.E."/>
            <person name="Bellgard M.I."/>
        </authorList>
    </citation>
    <scope>NUCLEOTIDE SEQUENCE</scope>
    <source>
        <tissue evidence="1">Shoot tissue taken approximately 20 cm above the soil surface</tissue>
    </source>
</reference>
<dbReference type="AlphaFoldDB" id="A0A0A9D6B6"/>
<proteinExistence type="predicted"/>
<dbReference type="EMBL" id="GBRH01218598">
    <property type="protein sequence ID" value="JAD79297.1"/>
    <property type="molecule type" value="Transcribed_RNA"/>
</dbReference>
<protein>
    <submittedName>
        <fullName evidence="1">Uncharacterized protein</fullName>
    </submittedName>
</protein>
<name>A0A0A9D6B6_ARUDO</name>
<sequence length="70" mass="7445">MTSADNGEAPELMSLTRPPSLVFILLNTNLSHIGDGFRPLIIACLLALYAVQNNLSFSPPDSLTAFVIAA</sequence>